<organism evidence="3 4">
    <name type="scientific">Lentzea alba</name>
    <dbReference type="NCBI Taxonomy" id="2714351"/>
    <lineage>
        <taxon>Bacteria</taxon>
        <taxon>Bacillati</taxon>
        <taxon>Actinomycetota</taxon>
        <taxon>Actinomycetes</taxon>
        <taxon>Pseudonocardiales</taxon>
        <taxon>Pseudonocardiaceae</taxon>
        <taxon>Lentzea</taxon>
    </lineage>
</organism>
<sequence>MPKDRGVLVGRTAEIAALDPFAGSQALLLLRGSAGIGKTAVLRELGRMWRDRGITVLAVPVGDALGWDLFCAQPVIDVIRQSYDELAGARALSALAAVDRLCDEECCSSARSRAVLFTELVRLYAQLRANGPVAVLVDDVHTAPNAVLAVAAAYRAGCTVVATCREDSTNEPAALSSLADRVLDLRPLAPTDIDLLLNQTARGTLDEAVAPAVRAALGPLAGNAGTVLATFDLLEQENRLAEVLGHLCLGDPTPETIALPPDHDLVGRVADAGEIGDRLVSLVARANRFTIDDLLYFADAFGYDLSACGTVVDWFSSVGVLAHDEEGVLTVPCKALVITLDRNRPAGEAEQLHAVIATHLLRDGTAESQVLADHVALAGAALAPDPSLVPMLDREAKRALRSCPALAARWYRAALRHCPSGSVDRDRLMTTVLHLLVRVGDYRYLGEVVEEVVRGGVEDRFRRELSASAALAAVHTGRPVALEVYDALARDAHSRAPLEFAARWFRGRTPVRASDLVAAFAGFRVDHLFGAEASREEAIACAGDQYDVGTLFKLVLDAGYGEPATGPLAIYGRLVRNYINGAWAEVVTDARRLELTGPWHTALHHVSRLLAAEVMSSFGDFERAQQWLGLVGENGPFPAMRAWVGIGIAYRSGEWDAAMEQGWAVYEQICHAADEGDNVGLRWFLVRLAFLEERSGHADRLARLCAEAKRWHVRFGGSGLRAAELILRGLSEHDYAAATTAVELLREQGNLAELMRACMTVAFFCDDPGPWYREALEISGQIGEDWMGAHIKESMRKIGVAPPRARTARDDFSQTELEIIELVRYGMTNRQIATSVRISEKTVENYLTRLFARTGCRSRLDLATASIEGRLVLAGRDGE</sequence>
<evidence type="ECO:0000259" key="2">
    <source>
        <dbReference type="PROSITE" id="PS50043"/>
    </source>
</evidence>
<dbReference type="PANTHER" id="PTHR43214">
    <property type="entry name" value="TWO-COMPONENT RESPONSE REGULATOR"/>
    <property type="match status" value="1"/>
</dbReference>
<evidence type="ECO:0000256" key="1">
    <source>
        <dbReference type="ARBA" id="ARBA00023125"/>
    </source>
</evidence>
<dbReference type="Pfam" id="PF13191">
    <property type="entry name" value="AAA_16"/>
    <property type="match status" value="1"/>
</dbReference>
<dbReference type="CDD" id="cd06170">
    <property type="entry name" value="LuxR_C_like"/>
    <property type="match status" value="1"/>
</dbReference>
<dbReference type="InterPro" id="IPR000792">
    <property type="entry name" value="Tscrpt_reg_LuxR_C"/>
</dbReference>
<accession>A0A7C9RYD6</accession>
<dbReference type="InterPro" id="IPR027417">
    <property type="entry name" value="P-loop_NTPase"/>
</dbReference>
<name>A0A7C9RYD6_9PSEU</name>
<dbReference type="EMBL" id="JAAMPJ010000019">
    <property type="protein sequence ID" value="NGY65987.1"/>
    <property type="molecule type" value="Genomic_DNA"/>
</dbReference>
<gene>
    <name evidence="3" type="ORF">G7043_44585</name>
</gene>
<dbReference type="RefSeq" id="WP_166055283.1">
    <property type="nucleotide sequence ID" value="NZ_JAAMPJ010000019.1"/>
</dbReference>
<dbReference type="InterPro" id="IPR003593">
    <property type="entry name" value="AAA+_ATPase"/>
</dbReference>
<comment type="caution">
    <text evidence="3">The sequence shown here is derived from an EMBL/GenBank/DDBJ whole genome shotgun (WGS) entry which is preliminary data.</text>
</comment>
<dbReference type="InterPro" id="IPR041664">
    <property type="entry name" value="AAA_16"/>
</dbReference>
<dbReference type="Pfam" id="PF00196">
    <property type="entry name" value="GerE"/>
    <property type="match status" value="1"/>
</dbReference>
<dbReference type="PROSITE" id="PS50043">
    <property type="entry name" value="HTH_LUXR_2"/>
    <property type="match status" value="1"/>
</dbReference>
<dbReference type="SUPFAM" id="SSF46894">
    <property type="entry name" value="C-terminal effector domain of the bipartite response regulators"/>
    <property type="match status" value="1"/>
</dbReference>
<protein>
    <submittedName>
        <fullName evidence="3">AAA family ATPase</fullName>
    </submittedName>
</protein>
<dbReference type="Gene3D" id="1.10.10.10">
    <property type="entry name" value="Winged helix-like DNA-binding domain superfamily/Winged helix DNA-binding domain"/>
    <property type="match status" value="1"/>
</dbReference>
<keyword evidence="4" id="KW-1185">Reference proteome</keyword>
<reference evidence="3 4" key="1">
    <citation type="submission" date="2020-03" db="EMBL/GenBank/DDBJ databases">
        <title>Isolation and identification of active actinomycetes.</title>
        <authorList>
            <person name="Sun X."/>
        </authorList>
    </citation>
    <scope>NUCLEOTIDE SEQUENCE [LARGE SCALE GENOMIC DNA]</scope>
    <source>
        <strain evidence="3 4">NEAU-D13</strain>
    </source>
</reference>
<evidence type="ECO:0000313" key="4">
    <source>
        <dbReference type="Proteomes" id="UP000481360"/>
    </source>
</evidence>
<dbReference type="InterPro" id="IPR039420">
    <property type="entry name" value="WalR-like"/>
</dbReference>
<dbReference type="InterPro" id="IPR036388">
    <property type="entry name" value="WH-like_DNA-bd_sf"/>
</dbReference>
<dbReference type="PRINTS" id="PR00038">
    <property type="entry name" value="HTHLUXR"/>
</dbReference>
<dbReference type="Proteomes" id="UP000481360">
    <property type="component" value="Unassembled WGS sequence"/>
</dbReference>
<dbReference type="GO" id="GO:0006355">
    <property type="term" value="P:regulation of DNA-templated transcription"/>
    <property type="evidence" value="ECO:0007669"/>
    <property type="project" value="InterPro"/>
</dbReference>
<dbReference type="GO" id="GO:0003677">
    <property type="term" value="F:DNA binding"/>
    <property type="evidence" value="ECO:0007669"/>
    <property type="project" value="UniProtKB-KW"/>
</dbReference>
<proteinExistence type="predicted"/>
<evidence type="ECO:0000313" key="3">
    <source>
        <dbReference type="EMBL" id="NGY65987.1"/>
    </source>
</evidence>
<dbReference type="AlphaFoldDB" id="A0A7C9RYD6"/>
<dbReference type="InterPro" id="IPR016032">
    <property type="entry name" value="Sig_transdc_resp-reg_C-effctor"/>
</dbReference>
<dbReference type="SMART" id="SM00421">
    <property type="entry name" value="HTH_LUXR"/>
    <property type="match status" value="1"/>
</dbReference>
<dbReference type="PROSITE" id="PS00622">
    <property type="entry name" value="HTH_LUXR_1"/>
    <property type="match status" value="1"/>
</dbReference>
<keyword evidence="1" id="KW-0238">DNA-binding</keyword>
<dbReference type="SUPFAM" id="SSF52540">
    <property type="entry name" value="P-loop containing nucleoside triphosphate hydrolases"/>
    <property type="match status" value="1"/>
</dbReference>
<dbReference type="SMART" id="SM00382">
    <property type="entry name" value="AAA"/>
    <property type="match status" value="1"/>
</dbReference>
<feature type="domain" description="HTH luxR-type" evidence="2">
    <location>
        <begin position="805"/>
        <end position="870"/>
    </location>
</feature>